<dbReference type="EMBL" id="MAQA01000003">
    <property type="protein sequence ID" value="OCI32792.1"/>
    <property type="molecule type" value="Genomic_DNA"/>
</dbReference>
<dbReference type="PANTHER" id="PTHR34385">
    <property type="entry name" value="D-ALANYL-D-ALANINE CARBOXYPEPTIDASE"/>
    <property type="match status" value="1"/>
</dbReference>
<dbReference type="CDD" id="cd14814">
    <property type="entry name" value="Peptidase_M15"/>
    <property type="match status" value="1"/>
</dbReference>
<keyword evidence="2" id="KW-0472">Membrane</keyword>
<evidence type="ECO:0000256" key="2">
    <source>
        <dbReference type="SAM" id="Phobius"/>
    </source>
</evidence>
<evidence type="ECO:0000259" key="3">
    <source>
        <dbReference type="Pfam" id="PF02557"/>
    </source>
</evidence>
<keyword evidence="2" id="KW-0812">Transmembrane</keyword>
<dbReference type="SUPFAM" id="SSF55166">
    <property type="entry name" value="Hedgehog/DD-peptidase"/>
    <property type="match status" value="1"/>
</dbReference>
<feature type="region of interest" description="Disordered" evidence="1">
    <location>
        <begin position="1"/>
        <end position="103"/>
    </location>
</feature>
<feature type="compositionally biased region" description="Low complexity" evidence="1">
    <location>
        <begin position="37"/>
        <end position="47"/>
    </location>
</feature>
<feature type="region of interest" description="Disordered" evidence="1">
    <location>
        <begin position="431"/>
        <end position="472"/>
    </location>
</feature>
<feature type="domain" description="D-alanyl-D-alanine carboxypeptidase-like core" evidence="3">
    <location>
        <begin position="665"/>
        <end position="775"/>
    </location>
</feature>
<dbReference type="InterPro" id="IPR009045">
    <property type="entry name" value="Zn_M74/Hedgehog-like"/>
</dbReference>
<dbReference type="Proteomes" id="UP000093412">
    <property type="component" value="Unassembled WGS sequence"/>
</dbReference>
<reference evidence="4 5" key="1">
    <citation type="submission" date="2016-06" db="EMBL/GenBank/DDBJ databases">
        <title>Genome sequence of Oerskovia enterophila DSM 43852.</title>
        <authorList>
            <person name="Poehlein A."/>
            <person name="Jag V."/>
            <person name="Bengelsdorf F.R."/>
            <person name="Daniel R."/>
            <person name="Duerre P."/>
        </authorList>
    </citation>
    <scope>NUCLEOTIDE SEQUENCE [LARGE SCALE GENOMIC DNA]</scope>
    <source>
        <strain evidence="4 5">DSM 43852</strain>
    </source>
</reference>
<feature type="transmembrane region" description="Helical" evidence="2">
    <location>
        <begin position="207"/>
        <end position="228"/>
    </location>
</feature>
<proteinExistence type="predicted"/>
<keyword evidence="4" id="KW-0378">Hydrolase</keyword>
<sequence>MDAGMSDGHEERVDGEGADNAAPAPGEVASPNTERSPANPAPAVNPALAGLQARPPARARDLLGGAQGTNETPAPGAPSDGQGPAPRQSLLGRLGGSKVPAAGAGATSAAAGAAQAGGGAAKAAGAGATAGGAGKAAASAKGDPLMTAAQLGASKLSSATGGRVSQENADVAAGALGTAAHAAAGNVAGAVLTGAKTIAKDPRAKRIAVAAATLILLMLFMLLAPMTIGQANNSTSNESIHTNAAVAAEASGMAVEASDILRASTQGTSVPWPVLAAVYLTFTPDELTPATEDQSPTPPPDGLFRLGVDEARAAEAGIDPSDLSDTAAWVVQVMEDRPEGELPFEGVDLLAGSSLVVDPETGDATSTYDTDPDLDEAAQESRAAWLPALARLPMATPVDEQKAGLVYDLAVKLAGGIETQCTPTNTIVPVDTATEPADGEPDDAATGSTGSGLADADAKAKQDAENGAGAPVTIAPGTVPVVEGFDAEQVTNALEIIAVADEMSVPDQGIIIAFMAGMVESGMRDLDHGHSSSLGIFQLLSMHGTAEQRMDTAFSARWFFNVLLSHEGWEAKPLGEAAADVERPAAQYRDRYAMYEDQARMLAAALGRGSYIANPDAACPPAGGDFATGTPGSPDGLLNGGAWGGHSNGMIPATALSSIPWAPNQMLRSDATTALVAMNAAYRAEFGKDISITDAYRTYASQVRLKALKGHMAATPGKSNHGWGLALDLGGGINSWSTPQHAWMKAHAPSFGWVNPNWAQPGAGKEEPWHWEFVGVS</sequence>
<keyword evidence="4" id="KW-0645">Protease</keyword>
<gene>
    <name evidence="4" type="ORF">OERS_03840</name>
</gene>
<dbReference type="InterPro" id="IPR003709">
    <property type="entry name" value="VanY-like_core_dom"/>
</dbReference>
<evidence type="ECO:0000256" key="1">
    <source>
        <dbReference type="SAM" id="MobiDB-lite"/>
    </source>
</evidence>
<comment type="caution">
    <text evidence="4">The sequence shown here is derived from an EMBL/GenBank/DDBJ whole genome shotgun (WGS) entry which is preliminary data.</text>
</comment>
<evidence type="ECO:0000313" key="5">
    <source>
        <dbReference type="Proteomes" id="UP000093412"/>
    </source>
</evidence>
<organism evidence="4 5">
    <name type="scientific">Oerskovia enterophila</name>
    <dbReference type="NCBI Taxonomy" id="43678"/>
    <lineage>
        <taxon>Bacteria</taxon>
        <taxon>Bacillati</taxon>
        <taxon>Actinomycetota</taxon>
        <taxon>Actinomycetes</taxon>
        <taxon>Micrococcales</taxon>
        <taxon>Cellulomonadaceae</taxon>
        <taxon>Oerskovia</taxon>
    </lineage>
</organism>
<dbReference type="Gene3D" id="3.30.1380.10">
    <property type="match status" value="1"/>
</dbReference>
<dbReference type="Pfam" id="PF02557">
    <property type="entry name" value="VanY"/>
    <property type="match status" value="1"/>
</dbReference>
<evidence type="ECO:0000313" key="4">
    <source>
        <dbReference type="EMBL" id="OCI32792.1"/>
    </source>
</evidence>
<dbReference type="GO" id="GO:0004180">
    <property type="term" value="F:carboxypeptidase activity"/>
    <property type="evidence" value="ECO:0007669"/>
    <property type="project" value="UniProtKB-KW"/>
</dbReference>
<keyword evidence="5" id="KW-1185">Reference proteome</keyword>
<name>A0ABX2Y872_9CELL</name>
<dbReference type="InterPro" id="IPR052179">
    <property type="entry name" value="DD-CPase-like"/>
</dbReference>
<dbReference type="PANTHER" id="PTHR34385:SF1">
    <property type="entry name" value="PEPTIDOGLYCAN L-ALANYL-D-GLUTAMATE ENDOPEPTIDASE CWLK"/>
    <property type="match status" value="1"/>
</dbReference>
<protein>
    <submittedName>
        <fullName evidence="4">D-alanyl-D-alanine carboxypeptidase</fullName>
    </submittedName>
</protein>
<keyword evidence="2" id="KW-1133">Transmembrane helix</keyword>
<keyword evidence="4" id="KW-0121">Carboxypeptidase</keyword>
<accession>A0ABX2Y872</accession>